<sequence length="603" mass="67530">MAKHRIHRELKNVKKYLPVDENFLHKLHEDLSDLELLKKRSNNRIPNFIKFAVSISCCLVALIICVFVMPRLGIGGDKLPINPEITDSSVAENDPSSEKENALHEFGDLLVVCADDKFGFMNLSGEMVIEPQFDYASEFNEYGVATVMNYINGRKTYGLLGLNGLLTDFNLWDIGDFHEGLAKAKNKEGKYGFIDTTGKWVVQPIYDNAMDFSEGMAAVGLFSETERWGFVDKNGNVIVEPQYQRVKSFSNGLAFVEEQGSWQISLKHYIDKTGDKVITLPWNLVLDSSSFDDDGTAIVQKVSEEDMSIGMVGVINRQGDIVLPFDYSFISEATDGLRLASPVDKSGSNLCGVIDEKGNWVVEPKYYEVSSIKNGLITATVLKDGRPHSGILKVDGTWLYEPIHYSVFSFKDDMVVFVEERGYHGVGVVMSLYDLKGNQLLGGRKFNQIEILSKDYIRCGTDVDTAKGIVSWSIFTPDGNEFMPGTNMRTAHLMDDGNVLATVLKEDEFYTGLVDPKTEKWIIEPIYYNVIKYSGGVGVGIRKIKEKCTEETIVFVAEVFDSLGKIKYTSKEQSTSLDIFQGNRFTSSDVLQMAEDKAEEEIK</sequence>
<dbReference type="InterPro" id="IPR032774">
    <property type="entry name" value="WG_beta_rep"/>
</dbReference>
<comment type="caution">
    <text evidence="2">The sequence shown here is derived from an EMBL/GenBank/DDBJ whole genome shotgun (WGS) entry which is preliminary data.</text>
</comment>
<dbReference type="Pfam" id="PF14903">
    <property type="entry name" value="WG_beta_rep"/>
    <property type="match status" value="5"/>
</dbReference>
<proteinExistence type="predicted"/>
<dbReference type="PANTHER" id="PTHR37841:SF1">
    <property type="entry name" value="DUF3298 DOMAIN-CONTAINING PROTEIN"/>
    <property type="match status" value="1"/>
</dbReference>
<name>A0A4Q0I2U5_9FIRM</name>
<reference evidence="3" key="1">
    <citation type="submission" date="2018-11" db="EMBL/GenBank/DDBJ databases">
        <title>Genome sequencing of a novel mesophilic and cellulolytic organism within the genus Hungateiclostridium.</title>
        <authorList>
            <person name="Rettenmaier R."/>
            <person name="Liebl W."/>
            <person name="Zverlov V."/>
        </authorList>
    </citation>
    <scope>NUCLEOTIDE SEQUENCE [LARGE SCALE GENOMIC DNA]</scope>
    <source>
        <strain evidence="3">N2K1</strain>
    </source>
</reference>
<keyword evidence="1" id="KW-0472">Membrane</keyword>
<evidence type="ECO:0000256" key="1">
    <source>
        <dbReference type="SAM" id="Phobius"/>
    </source>
</evidence>
<keyword evidence="3" id="KW-1185">Reference proteome</keyword>
<keyword evidence="1" id="KW-0812">Transmembrane</keyword>
<dbReference type="SUPFAM" id="SSF69360">
    <property type="entry name" value="Cell wall binding repeat"/>
    <property type="match status" value="1"/>
</dbReference>
<accession>A0A4Q0I2U5</accession>
<evidence type="ECO:0000313" key="2">
    <source>
        <dbReference type="EMBL" id="RXE58491.1"/>
    </source>
</evidence>
<dbReference type="Proteomes" id="UP000289166">
    <property type="component" value="Unassembled WGS sequence"/>
</dbReference>
<feature type="transmembrane region" description="Helical" evidence="1">
    <location>
        <begin position="48"/>
        <end position="69"/>
    </location>
</feature>
<dbReference type="PANTHER" id="PTHR37841">
    <property type="entry name" value="GLR2918 PROTEIN"/>
    <property type="match status" value="1"/>
</dbReference>
<evidence type="ECO:0000313" key="3">
    <source>
        <dbReference type="Proteomes" id="UP000289166"/>
    </source>
</evidence>
<protein>
    <submittedName>
        <fullName evidence="2">WG repeat-containing protein</fullName>
    </submittedName>
</protein>
<dbReference type="RefSeq" id="WP_128706188.1">
    <property type="nucleotide sequence ID" value="NZ_RLII01000017.1"/>
</dbReference>
<gene>
    <name evidence="2" type="ORF">EFD62_11955</name>
</gene>
<dbReference type="AlphaFoldDB" id="A0A4Q0I2U5"/>
<dbReference type="EMBL" id="RLII01000017">
    <property type="protein sequence ID" value="RXE58491.1"/>
    <property type="molecule type" value="Genomic_DNA"/>
</dbReference>
<keyword evidence="1" id="KW-1133">Transmembrane helix</keyword>
<dbReference type="OrthoDB" id="210273at2"/>
<organism evidence="2 3">
    <name type="scientific">Acetivibrio mesophilus</name>
    <dbReference type="NCBI Taxonomy" id="2487273"/>
    <lineage>
        <taxon>Bacteria</taxon>
        <taxon>Bacillati</taxon>
        <taxon>Bacillota</taxon>
        <taxon>Clostridia</taxon>
        <taxon>Eubacteriales</taxon>
        <taxon>Oscillospiraceae</taxon>
        <taxon>Acetivibrio</taxon>
    </lineage>
</organism>